<keyword evidence="3" id="KW-1185">Reference proteome</keyword>
<dbReference type="PANTHER" id="PTHR31025:SF9">
    <property type="entry name" value="SI:DKEY-286J15.1"/>
    <property type="match status" value="1"/>
</dbReference>
<evidence type="ECO:0000313" key="2">
    <source>
        <dbReference type="EMBL" id="KAK3774275.1"/>
    </source>
</evidence>
<feature type="compositionally biased region" description="Pro residues" evidence="1">
    <location>
        <begin position="217"/>
        <end position="230"/>
    </location>
</feature>
<feature type="region of interest" description="Disordered" evidence="1">
    <location>
        <begin position="1"/>
        <end position="342"/>
    </location>
</feature>
<organism evidence="2 3">
    <name type="scientific">Elysia crispata</name>
    <name type="common">lettuce slug</name>
    <dbReference type="NCBI Taxonomy" id="231223"/>
    <lineage>
        <taxon>Eukaryota</taxon>
        <taxon>Metazoa</taxon>
        <taxon>Spiralia</taxon>
        <taxon>Lophotrochozoa</taxon>
        <taxon>Mollusca</taxon>
        <taxon>Gastropoda</taxon>
        <taxon>Heterobranchia</taxon>
        <taxon>Euthyneura</taxon>
        <taxon>Panpulmonata</taxon>
        <taxon>Sacoglossa</taxon>
        <taxon>Placobranchoidea</taxon>
        <taxon>Plakobranchidae</taxon>
        <taxon>Elysia</taxon>
    </lineage>
</organism>
<feature type="compositionally biased region" description="Basic and acidic residues" evidence="1">
    <location>
        <begin position="72"/>
        <end position="105"/>
    </location>
</feature>
<accession>A0AAE0ZRI7</accession>
<dbReference type="Proteomes" id="UP001283361">
    <property type="component" value="Unassembled WGS sequence"/>
</dbReference>
<feature type="compositionally biased region" description="Low complexity" evidence="1">
    <location>
        <begin position="175"/>
        <end position="185"/>
    </location>
</feature>
<evidence type="ECO:0000313" key="3">
    <source>
        <dbReference type="Proteomes" id="UP001283361"/>
    </source>
</evidence>
<reference evidence="2" key="1">
    <citation type="journal article" date="2023" name="G3 (Bethesda)">
        <title>A reference genome for the long-term kleptoplast-retaining sea slug Elysia crispata morphotype clarki.</title>
        <authorList>
            <person name="Eastman K.E."/>
            <person name="Pendleton A.L."/>
            <person name="Shaikh M.A."/>
            <person name="Suttiyut T."/>
            <person name="Ogas R."/>
            <person name="Tomko P."/>
            <person name="Gavelis G."/>
            <person name="Widhalm J.R."/>
            <person name="Wisecaver J.H."/>
        </authorList>
    </citation>
    <scope>NUCLEOTIDE SEQUENCE</scope>
    <source>
        <strain evidence="2">ECLA1</strain>
    </source>
</reference>
<protein>
    <submittedName>
        <fullName evidence="2">Uncharacterized protein</fullName>
    </submittedName>
</protein>
<sequence length="570" mass="61443">MASNGGDAISPPTETPNVEQTASKIETAPAVDPKPEQPLKTEAAPVKQVAEDLSVDGKAPKKSENSSSEASEAEKKSEGNNAHEDKTSPMDDAKMEVEPPQETKTDNPTADIKTSPSGAKSESTTNGTDNKQPASSAAPAAPTAKEVLDDAPAPAPAPTAQAVESKQNSKEETSTSKPPTSVTSEEGTKQGETEKEKPEKKTSNEEASKPAEVPDQAPAPTPSKPPPPPSEESSKSAAPTEESDKPSEAPPVAVSKPASQQAKAVPPVATVAPMPKVASSSKNSNGSKSSSANKHAAECRPDGDAPPEKKAKTTPGSSASSKASGGNSSASSVTPAGGKTPQQILEYMNKTFEQRRRIITKQMPTIPELQHLYPDLFMHKQLLTEFQRITKIDIDQKIQEFCVRFATAVIEMARGKKGAAPVIARWEKAQQENHSLKQYWDMMTALCLLPLHFGENFADMVQEIGEDEEVVAQGKIVPVLVARGNVYRTDEFFLIAENTIVQEFEEFTIALASLYSSYWVFNMVYPESIENTYNYIQRCIVRQKEPGSIPTVCRNFTKALQKWNKEKEGK</sequence>
<comment type="caution">
    <text evidence="2">The sequence shown here is derived from an EMBL/GenBank/DDBJ whole genome shotgun (WGS) entry which is preliminary data.</text>
</comment>
<dbReference type="EMBL" id="JAWDGP010003441">
    <property type="protein sequence ID" value="KAK3774275.1"/>
    <property type="molecule type" value="Genomic_DNA"/>
</dbReference>
<feature type="compositionally biased region" description="Polar residues" evidence="1">
    <location>
        <begin position="15"/>
        <end position="24"/>
    </location>
</feature>
<name>A0AAE0ZRI7_9GAST</name>
<evidence type="ECO:0000256" key="1">
    <source>
        <dbReference type="SAM" id="MobiDB-lite"/>
    </source>
</evidence>
<gene>
    <name evidence="2" type="ORF">RRG08_021021</name>
</gene>
<dbReference type="PANTHER" id="PTHR31025">
    <property type="entry name" value="SI:CH211-196P9.1-RELATED"/>
    <property type="match status" value="1"/>
</dbReference>
<feature type="compositionally biased region" description="Low complexity" evidence="1">
    <location>
        <begin position="316"/>
        <end position="332"/>
    </location>
</feature>
<feature type="compositionally biased region" description="Polar residues" evidence="1">
    <location>
        <begin position="106"/>
        <end position="132"/>
    </location>
</feature>
<feature type="compositionally biased region" description="Low complexity" evidence="1">
    <location>
        <begin position="262"/>
        <end position="294"/>
    </location>
</feature>
<feature type="compositionally biased region" description="Basic and acidic residues" evidence="1">
    <location>
        <begin position="186"/>
        <end position="209"/>
    </location>
</feature>
<feature type="compositionally biased region" description="Low complexity" evidence="1">
    <location>
        <begin position="133"/>
        <end position="144"/>
    </location>
</feature>
<dbReference type="AlphaFoldDB" id="A0AAE0ZRI7"/>
<feature type="compositionally biased region" description="Basic and acidic residues" evidence="1">
    <location>
        <begin position="295"/>
        <end position="311"/>
    </location>
</feature>
<proteinExistence type="predicted"/>